<evidence type="ECO:0000313" key="1">
    <source>
        <dbReference type="EMBL" id="MFD1785772.1"/>
    </source>
</evidence>
<accession>A0ABW4N6J8</accession>
<comment type="caution">
    <text evidence="1">The sequence shown here is derived from an EMBL/GenBank/DDBJ whole genome shotgun (WGS) entry which is preliminary data.</text>
</comment>
<dbReference type="RefSeq" id="WP_377283351.1">
    <property type="nucleotide sequence ID" value="NZ_JBHRSI010000009.1"/>
</dbReference>
<keyword evidence="2" id="KW-1185">Reference proteome</keyword>
<name>A0ABW4N6J8_9CAUL</name>
<evidence type="ECO:0000313" key="2">
    <source>
        <dbReference type="Proteomes" id="UP001597237"/>
    </source>
</evidence>
<reference evidence="2" key="1">
    <citation type="journal article" date="2019" name="Int. J. Syst. Evol. Microbiol.">
        <title>The Global Catalogue of Microorganisms (GCM) 10K type strain sequencing project: providing services to taxonomists for standard genome sequencing and annotation.</title>
        <authorList>
            <consortium name="The Broad Institute Genomics Platform"/>
            <consortium name="The Broad Institute Genome Sequencing Center for Infectious Disease"/>
            <person name="Wu L."/>
            <person name="Ma J."/>
        </authorList>
    </citation>
    <scope>NUCLEOTIDE SEQUENCE [LARGE SCALE GENOMIC DNA]</scope>
    <source>
        <strain evidence="2">DFY28</strain>
    </source>
</reference>
<proteinExistence type="predicted"/>
<dbReference type="Proteomes" id="UP001597237">
    <property type="component" value="Unassembled WGS sequence"/>
</dbReference>
<dbReference type="EMBL" id="JBHUEY010000012">
    <property type="protein sequence ID" value="MFD1785772.1"/>
    <property type="molecule type" value="Genomic_DNA"/>
</dbReference>
<protein>
    <submittedName>
        <fullName evidence="1">Uncharacterized protein</fullName>
    </submittedName>
</protein>
<gene>
    <name evidence="1" type="ORF">ACFSC0_20435</name>
</gene>
<organism evidence="1 2">
    <name type="scientific">Phenylobacterium terrae</name>
    <dbReference type="NCBI Taxonomy" id="2665495"/>
    <lineage>
        <taxon>Bacteria</taxon>
        <taxon>Pseudomonadati</taxon>
        <taxon>Pseudomonadota</taxon>
        <taxon>Alphaproteobacteria</taxon>
        <taxon>Caulobacterales</taxon>
        <taxon>Caulobacteraceae</taxon>
        <taxon>Phenylobacterium</taxon>
    </lineage>
</organism>
<sequence length="108" mass="12158">MTVALEIVVPPETYLPALVQVSSRWDERPKFFRTAIETALEPLSTWLKECAPTSTINALPTYDQIMDAIKRVPPARALRCGFAFKTAADAVAFKLRWSDEFEIVEVEA</sequence>